<dbReference type="SMART" id="SM00231">
    <property type="entry name" value="FA58C"/>
    <property type="match status" value="1"/>
</dbReference>
<dbReference type="InterPro" id="IPR008979">
    <property type="entry name" value="Galactose-bd-like_sf"/>
</dbReference>
<dbReference type="PROSITE" id="PS50022">
    <property type="entry name" value="FA58C_3"/>
    <property type="match status" value="1"/>
</dbReference>
<keyword evidence="2" id="KW-1185">Reference proteome</keyword>
<evidence type="ECO:0000313" key="2">
    <source>
        <dbReference type="Proteomes" id="UP000749559"/>
    </source>
</evidence>
<name>A0A8J1Y0E3_OWEFU</name>
<dbReference type="CDD" id="cd00057">
    <property type="entry name" value="FA58C"/>
    <property type="match status" value="1"/>
</dbReference>
<dbReference type="PANTHER" id="PTHR24543">
    <property type="entry name" value="MULTICOPPER OXIDASE-RELATED"/>
    <property type="match status" value="1"/>
</dbReference>
<accession>A0A8J1Y0E3</accession>
<dbReference type="PROSITE" id="PS50948">
    <property type="entry name" value="PAN"/>
    <property type="match status" value="1"/>
</dbReference>
<dbReference type="AlphaFoldDB" id="A0A8J1Y0E3"/>
<dbReference type="InterPro" id="IPR003609">
    <property type="entry name" value="Pan_app"/>
</dbReference>
<dbReference type="EMBL" id="CAIIXF020000009">
    <property type="protein sequence ID" value="CAH1795366.1"/>
    <property type="molecule type" value="Genomic_DNA"/>
</dbReference>
<comment type="caution">
    <text evidence="1">The sequence shown here is derived from an EMBL/GenBank/DDBJ whole genome shotgun (WGS) entry which is preliminary data.</text>
</comment>
<dbReference type="Pfam" id="PF00754">
    <property type="entry name" value="F5_F8_type_C"/>
    <property type="match status" value="1"/>
</dbReference>
<reference evidence="1" key="1">
    <citation type="submission" date="2022-03" db="EMBL/GenBank/DDBJ databases">
        <authorList>
            <person name="Martin C."/>
        </authorList>
    </citation>
    <scope>NUCLEOTIDE SEQUENCE</scope>
</reference>
<organism evidence="1 2">
    <name type="scientific">Owenia fusiformis</name>
    <name type="common">Polychaete worm</name>
    <dbReference type="NCBI Taxonomy" id="6347"/>
    <lineage>
        <taxon>Eukaryota</taxon>
        <taxon>Metazoa</taxon>
        <taxon>Spiralia</taxon>
        <taxon>Lophotrochozoa</taxon>
        <taxon>Annelida</taxon>
        <taxon>Polychaeta</taxon>
        <taxon>Sedentaria</taxon>
        <taxon>Canalipalpata</taxon>
        <taxon>Sabellida</taxon>
        <taxon>Oweniida</taxon>
        <taxon>Oweniidae</taxon>
        <taxon>Owenia</taxon>
    </lineage>
</organism>
<protein>
    <submittedName>
        <fullName evidence="1">Uncharacterized protein</fullName>
    </submittedName>
</protein>
<dbReference type="InterPro" id="IPR000421">
    <property type="entry name" value="FA58C"/>
</dbReference>
<dbReference type="OrthoDB" id="6094239at2759"/>
<dbReference type="Proteomes" id="UP000749559">
    <property type="component" value="Unassembled WGS sequence"/>
</dbReference>
<dbReference type="SUPFAM" id="SSF49785">
    <property type="entry name" value="Galactose-binding domain-like"/>
    <property type="match status" value="1"/>
</dbReference>
<gene>
    <name evidence="1" type="ORF">OFUS_LOCUS19914</name>
</gene>
<evidence type="ECO:0000313" key="1">
    <source>
        <dbReference type="EMBL" id="CAH1795366.1"/>
    </source>
</evidence>
<dbReference type="Gene3D" id="2.60.120.260">
    <property type="entry name" value="Galactose-binding domain-like"/>
    <property type="match status" value="1"/>
</dbReference>
<proteinExistence type="predicted"/>
<sequence>MSVSVKVMTIILTLFIFYITFDLVQSQTTCIGISLSKYQWEDEIYIKFPNAEALENPLKSFKVLTRTRCESSCSVVPETCKSYNLRYIEGEKHMKMCELFGPYLTSESPTNTTKDVDHYMRKASCRENGEQLISGDTYYVNDAGITASSTHSPGLSTLQSRLDTQGGGSWSAGVLDTNQWIQADLGEVMVVTGVITQSRYSYNQWVTSYKFFYGTTVNNLEEYGVVLPGNVDINTKVTNTIEPAVFARFVRINPQSWYVYMSMRFDVIGCPS</sequence>